<evidence type="ECO:0000256" key="6">
    <source>
        <dbReference type="NCBIfam" id="TIGR01068"/>
    </source>
</evidence>
<organism evidence="8 9">
    <name type="scientific">Allochromatium humboldtianum</name>
    <dbReference type="NCBI Taxonomy" id="504901"/>
    <lineage>
        <taxon>Bacteria</taxon>
        <taxon>Pseudomonadati</taxon>
        <taxon>Pseudomonadota</taxon>
        <taxon>Gammaproteobacteria</taxon>
        <taxon>Chromatiales</taxon>
        <taxon>Chromatiaceae</taxon>
        <taxon>Allochromatium</taxon>
    </lineage>
</organism>
<dbReference type="PANTHER" id="PTHR45663:SF11">
    <property type="entry name" value="GEO12009P1"/>
    <property type="match status" value="1"/>
</dbReference>
<dbReference type="InterPro" id="IPR013766">
    <property type="entry name" value="Thioredoxin_domain"/>
</dbReference>
<keyword evidence="5" id="KW-0676">Redox-active center</keyword>
<evidence type="ECO:0000313" key="9">
    <source>
        <dbReference type="Proteomes" id="UP000592294"/>
    </source>
</evidence>
<dbReference type="PROSITE" id="PS00194">
    <property type="entry name" value="THIOREDOXIN_1"/>
    <property type="match status" value="1"/>
</dbReference>
<name>A0A850QZM0_9GAMM</name>
<sequence length="287" mass="31428">MSHSPHVVTVTAANFHAVVIEGSYERPVLVDFWADWCAPCRMLMPMLAKLAEQYGGRFLLAKVDTEAEQALAAQFGIRSLPTVQLFRHGQAVDQFMGALPEPQVREFLDRHIPRASDGLLQQAQTAMAGGDLAGARTLIDRAHAEDPDNKRLPLIEIQLLAGSGEIAKALEAIDGLPLEFMNDPEVAALRGQLSFAGAIEGAPAEPELSARLDADPRDSEARYQLAAHRVLRGDYESALEHLLELMKRDRAYGEDAGRKGMLAVFDLLGGGNDLVARYRARMMNALY</sequence>
<dbReference type="Gene3D" id="3.40.30.10">
    <property type="entry name" value="Glutaredoxin"/>
    <property type="match status" value="1"/>
</dbReference>
<dbReference type="NCBIfam" id="TIGR01068">
    <property type="entry name" value="thioredoxin"/>
    <property type="match status" value="1"/>
</dbReference>
<evidence type="ECO:0000256" key="4">
    <source>
        <dbReference type="ARBA" id="ARBA00023157"/>
    </source>
</evidence>
<keyword evidence="2" id="KW-0813">Transport</keyword>
<keyword evidence="9" id="KW-1185">Reference proteome</keyword>
<dbReference type="PANTHER" id="PTHR45663">
    <property type="entry name" value="GEO12009P1"/>
    <property type="match status" value="1"/>
</dbReference>
<dbReference type="InterPro" id="IPR036249">
    <property type="entry name" value="Thioredoxin-like_sf"/>
</dbReference>
<gene>
    <name evidence="8" type="primary">trxA</name>
    <name evidence="8" type="ORF">HW932_00460</name>
</gene>
<dbReference type="Gene3D" id="1.25.40.10">
    <property type="entry name" value="Tetratricopeptide repeat domain"/>
    <property type="match status" value="2"/>
</dbReference>
<evidence type="ECO:0000256" key="3">
    <source>
        <dbReference type="ARBA" id="ARBA00022982"/>
    </source>
</evidence>
<dbReference type="FunFam" id="3.40.30.10:FF:000001">
    <property type="entry name" value="Thioredoxin"/>
    <property type="match status" value="1"/>
</dbReference>
<evidence type="ECO:0000256" key="5">
    <source>
        <dbReference type="ARBA" id="ARBA00023284"/>
    </source>
</evidence>
<comment type="caution">
    <text evidence="8">The sequence shown here is derived from an EMBL/GenBank/DDBJ whole genome shotgun (WGS) entry which is preliminary data.</text>
</comment>
<proteinExistence type="inferred from homology"/>
<dbReference type="EMBL" id="JABZEO010000001">
    <property type="protein sequence ID" value="NVZ07729.1"/>
    <property type="molecule type" value="Genomic_DNA"/>
</dbReference>
<evidence type="ECO:0000313" key="8">
    <source>
        <dbReference type="EMBL" id="NVZ07729.1"/>
    </source>
</evidence>
<keyword evidence="4" id="KW-1015">Disulfide bond</keyword>
<protein>
    <recommendedName>
        <fullName evidence="6">Thioredoxin</fullName>
    </recommendedName>
</protein>
<dbReference type="PROSITE" id="PS51352">
    <property type="entry name" value="THIOREDOXIN_2"/>
    <property type="match status" value="1"/>
</dbReference>
<dbReference type="AlphaFoldDB" id="A0A850QZM0"/>
<reference evidence="8 9" key="1">
    <citation type="submission" date="2020-06" db="EMBL/GenBank/DDBJ databases">
        <title>Whole-genome sequence of Allochromatium humboldtianum DSM 21881, type strain.</title>
        <authorList>
            <person name="Kyndt J.A."/>
            <person name="Meyer T.E."/>
        </authorList>
    </citation>
    <scope>NUCLEOTIDE SEQUENCE [LARGE SCALE GENOMIC DNA]</scope>
    <source>
        <strain evidence="8 9">DSM 21881</strain>
    </source>
</reference>
<dbReference type="RefSeq" id="WP_176974536.1">
    <property type="nucleotide sequence ID" value="NZ_JABZEO010000001.1"/>
</dbReference>
<dbReference type="Proteomes" id="UP000592294">
    <property type="component" value="Unassembled WGS sequence"/>
</dbReference>
<dbReference type="PRINTS" id="PR00421">
    <property type="entry name" value="THIOREDOXIN"/>
</dbReference>
<accession>A0A850QZM0</accession>
<dbReference type="Pfam" id="PF14559">
    <property type="entry name" value="TPR_19"/>
    <property type="match status" value="1"/>
</dbReference>
<dbReference type="CDD" id="cd02956">
    <property type="entry name" value="ybbN"/>
    <property type="match status" value="1"/>
</dbReference>
<dbReference type="Pfam" id="PF00085">
    <property type="entry name" value="Thioredoxin"/>
    <property type="match status" value="1"/>
</dbReference>
<dbReference type="InterPro" id="IPR005746">
    <property type="entry name" value="Thioredoxin"/>
</dbReference>
<feature type="domain" description="Thioredoxin" evidence="7">
    <location>
        <begin position="6"/>
        <end position="113"/>
    </location>
</feature>
<dbReference type="GO" id="GO:0005737">
    <property type="term" value="C:cytoplasm"/>
    <property type="evidence" value="ECO:0007669"/>
    <property type="project" value="TreeGrafter"/>
</dbReference>
<dbReference type="SUPFAM" id="SSF52833">
    <property type="entry name" value="Thioredoxin-like"/>
    <property type="match status" value="1"/>
</dbReference>
<evidence type="ECO:0000259" key="7">
    <source>
        <dbReference type="PROSITE" id="PS51352"/>
    </source>
</evidence>
<dbReference type="GO" id="GO:0015035">
    <property type="term" value="F:protein-disulfide reductase activity"/>
    <property type="evidence" value="ECO:0007669"/>
    <property type="project" value="UniProtKB-UniRule"/>
</dbReference>
<evidence type="ECO:0000256" key="2">
    <source>
        <dbReference type="ARBA" id="ARBA00022448"/>
    </source>
</evidence>
<keyword evidence="3" id="KW-0249">Electron transport</keyword>
<comment type="similarity">
    <text evidence="1">Belongs to the thioredoxin family.</text>
</comment>
<evidence type="ECO:0000256" key="1">
    <source>
        <dbReference type="ARBA" id="ARBA00008987"/>
    </source>
</evidence>
<dbReference type="Pfam" id="PF14561">
    <property type="entry name" value="TPR_20"/>
    <property type="match status" value="1"/>
</dbReference>
<dbReference type="InterPro" id="IPR011990">
    <property type="entry name" value="TPR-like_helical_dom_sf"/>
</dbReference>
<dbReference type="GO" id="GO:0006950">
    <property type="term" value="P:response to stress"/>
    <property type="evidence" value="ECO:0007669"/>
    <property type="project" value="UniProtKB-ARBA"/>
</dbReference>
<dbReference type="InterPro" id="IPR017937">
    <property type="entry name" value="Thioredoxin_CS"/>
</dbReference>
<dbReference type="SUPFAM" id="SSF48452">
    <property type="entry name" value="TPR-like"/>
    <property type="match status" value="1"/>
</dbReference>